<dbReference type="AlphaFoldDB" id="A0A6C0LBN7"/>
<evidence type="ECO:0000313" key="1">
    <source>
        <dbReference type="EMBL" id="QHU27740.1"/>
    </source>
</evidence>
<accession>A0A6C0LBN7</accession>
<name>A0A6C0LBN7_9ZZZZ</name>
<proteinExistence type="predicted"/>
<sequence length="162" mass="19147">MVKYIIKINCTGKKDLTFNGIAIRVARKNLHQSPPDITLGYISCIFPYIKELKIVYKTLNKITIKRLEFHCENETDLSDEDFVHFIEVLKRLGFASEKDVKISYCKIVRYMDDNNVMRDKHDEILAYTFTSLIKIKDSKKQRLRNRSKYSTRVLYICKNLIV</sequence>
<dbReference type="EMBL" id="MN740461">
    <property type="protein sequence ID" value="QHU27740.1"/>
    <property type="molecule type" value="Genomic_DNA"/>
</dbReference>
<organism evidence="1">
    <name type="scientific">viral metagenome</name>
    <dbReference type="NCBI Taxonomy" id="1070528"/>
    <lineage>
        <taxon>unclassified sequences</taxon>
        <taxon>metagenomes</taxon>
        <taxon>organismal metagenomes</taxon>
    </lineage>
</organism>
<reference evidence="1" key="1">
    <citation type="journal article" date="2020" name="Nature">
        <title>Giant virus diversity and host interactions through global metagenomics.</title>
        <authorList>
            <person name="Schulz F."/>
            <person name="Roux S."/>
            <person name="Paez-Espino D."/>
            <person name="Jungbluth S."/>
            <person name="Walsh D.A."/>
            <person name="Denef V.J."/>
            <person name="McMahon K.D."/>
            <person name="Konstantinidis K.T."/>
            <person name="Eloe-Fadrosh E.A."/>
            <person name="Kyrpides N.C."/>
            <person name="Woyke T."/>
        </authorList>
    </citation>
    <scope>NUCLEOTIDE SEQUENCE</scope>
    <source>
        <strain evidence="1">GVMAG-M-3300027769-26</strain>
    </source>
</reference>
<protein>
    <submittedName>
        <fullName evidence="1">Uncharacterized protein</fullName>
    </submittedName>
</protein>